<dbReference type="SMART" id="SM00257">
    <property type="entry name" value="LysM"/>
    <property type="match status" value="2"/>
</dbReference>
<evidence type="ECO:0000259" key="1">
    <source>
        <dbReference type="PROSITE" id="PS51782"/>
    </source>
</evidence>
<feature type="domain" description="LysM" evidence="1">
    <location>
        <begin position="48"/>
        <end position="93"/>
    </location>
</feature>
<dbReference type="Gene3D" id="3.10.350.10">
    <property type="entry name" value="LysM domain"/>
    <property type="match status" value="2"/>
</dbReference>
<accession>A0ABR5AG73</accession>
<name>A0ABR5AG73_9BACL</name>
<sequence>MPYKIKKQEKISDIVSRFDVPYQTIRRFNPYVESEQGVYEGRELRLPRSYTVLPDETYESIAKTYGILPLYLKELNPYIGEQPVIYPGQSILLPPE</sequence>
<gene>
    <name evidence="2" type="ORF">SD70_16075</name>
</gene>
<dbReference type="EMBL" id="JXAK01000027">
    <property type="protein sequence ID" value="KIL40049.1"/>
    <property type="molecule type" value="Genomic_DNA"/>
</dbReference>
<dbReference type="CDD" id="cd00118">
    <property type="entry name" value="LysM"/>
    <property type="match status" value="1"/>
</dbReference>
<reference evidence="2 3" key="1">
    <citation type="submission" date="2014-12" db="EMBL/GenBank/DDBJ databases">
        <title>Draft genome sequence of Paenibacillus kamchatkensis strain B-2647.</title>
        <authorList>
            <person name="Karlyshev A.V."/>
            <person name="Kudryashova E.B."/>
        </authorList>
    </citation>
    <scope>NUCLEOTIDE SEQUENCE [LARGE SCALE GENOMIC DNA]</scope>
    <source>
        <strain evidence="2 3">VKM B-2647</strain>
    </source>
</reference>
<evidence type="ECO:0000313" key="2">
    <source>
        <dbReference type="EMBL" id="KIL40049.1"/>
    </source>
</evidence>
<dbReference type="RefSeq" id="WP_041048555.1">
    <property type="nucleotide sequence ID" value="NZ_JXAK01000027.1"/>
</dbReference>
<dbReference type="InterPro" id="IPR018392">
    <property type="entry name" value="LysM"/>
</dbReference>
<dbReference type="Proteomes" id="UP000031967">
    <property type="component" value="Unassembled WGS sequence"/>
</dbReference>
<dbReference type="SUPFAM" id="SSF54106">
    <property type="entry name" value="LysM domain"/>
    <property type="match status" value="2"/>
</dbReference>
<keyword evidence="3" id="KW-1185">Reference proteome</keyword>
<dbReference type="InterPro" id="IPR036779">
    <property type="entry name" value="LysM_dom_sf"/>
</dbReference>
<evidence type="ECO:0000313" key="3">
    <source>
        <dbReference type="Proteomes" id="UP000031967"/>
    </source>
</evidence>
<dbReference type="Pfam" id="PF01476">
    <property type="entry name" value="LysM"/>
    <property type="match status" value="2"/>
</dbReference>
<proteinExistence type="predicted"/>
<comment type="caution">
    <text evidence="2">The sequence shown here is derived from an EMBL/GenBank/DDBJ whole genome shotgun (WGS) entry which is preliminary data.</text>
</comment>
<protein>
    <recommendedName>
        <fullName evidence="1">LysM domain-containing protein</fullName>
    </recommendedName>
</protein>
<dbReference type="PROSITE" id="PS51782">
    <property type="entry name" value="LYSM"/>
    <property type="match status" value="1"/>
</dbReference>
<organism evidence="2 3">
    <name type="scientific">Gordoniibacillus kamchatkensis</name>
    <dbReference type="NCBI Taxonomy" id="1590651"/>
    <lineage>
        <taxon>Bacteria</taxon>
        <taxon>Bacillati</taxon>
        <taxon>Bacillota</taxon>
        <taxon>Bacilli</taxon>
        <taxon>Bacillales</taxon>
        <taxon>Paenibacillaceae</taxon>
        <taxon>Gordoniibacillus</taxon>
    </lineage>
</organism>